<dbReference type="EMBL" id="RCHS01002487">
    <property type="protein sequence ID" value="RMX47107.1"/>
    <property type="molecule type" value="Genomic_DNA"/>
</dbReference>
<dbReference type="AlphaFoldDB" id="A0A3M6U0I4"/>
<keyword evidence="1" id="KW-1133">Transmembrane helix</keyword>
<feature type="transmembrane region" description="Helical" evidence="1">
    <location>
        <begin position="93"/>
        <end position="118"/>
    </location>
</feature>
<organism evidence="2 3">
    <name type="scientific">Pocillopora damicornis</name>
    <name type="common">Cauliflower coral</name>
    <name type="synonym">Millepora damicornis</name>
    <dbReference type="NCBI Taxonomy" id="46731"/>
    <lineage>
        <taxon>Eukaryota</taxon>
        <taxon>Metazoa</taxon>
        <taxon>Cnidaria</taxon>
        <taxon>Anthozoa</taxon>
        <taxon>Hexacorallia</taxon>
        <taxon>Scleractinia</taxon>
        <taxon>Astrocoeniina</taxon>
        <taxon>Pocilloporidae</taxon>
        <taxon>Pocillopora</taxon>
    </lineage>
</organism>
<feature type="non-terminal residue" evidence="2">
    <location>
        <position position="122"/>
    </location>
</feature>
<gene>
    <name evidence="2" type="ORF">pdam_00021747</name>
</gene>
<name>A0A3M6U0I4_POCDA</name>
<evidence type="ECO:0000313" key="3">
    <source>
        <dbReference type="Proteomes" id="UP000275408"/>
    </source>
</evidence>
<keyword evidence="1" id="KW-0812">Transmembrane</keyword>
<comment type="caution">
    <text evidence="2">The sequence shown here is derived from an EMBL/GenBank/DDBJ whole genome shotgun (WGS) entry which is preliminary data.</text>
</comment>
<keyword evidence="1" id="KW-0472">Membrane</keyword>
<proteinExistence type="predicted"/>
<evidence type="ECO:0000256" key="1">
    <source>
        <dbReference type="SAM" id="Phobius"/>
    </source>
</evidence>
<accession>A0A3M6U0I4</accession>
<dbReference type="Proteomes" id="UP000275408">
    <property type="component" value="Unassembled WGS sequence"/>
</dbReference>
<protein>
    <submittedName>
        <fullName evidence="2">Uncharacterized protein</fullName>
    </submittedName>
</protein>
<evidence type="ECO:0000313" key="2">
    <source>
        <dbReference type="EMBL" id="RMX47107.1"/>
    </source>
</evidence>
<sequence length="122" mass="13766">FAFWERKGSCRVEQDALRRDLFRCKLLEAKENSAAHCFGVVEKIAVEFTESSSNQSIDPRGKIPVGYCLVSMESLVEFARRIQSNSPCSSDEMIIFFAISIVFIIRGASLLSSFLFLLSQIM</sequence>
<keyword evidence="3" id="KW-1185">Reference proteome</keyword>
<reference evidence="2 3" key="1">
    <citation type="journal article" date="2018" name="Sci. Rep.">
        <title>Comparative analysis of the Pocillopora damicornis genome highlights role of immune system in coral evolution.</title>
        <authorList>
            <person name="Cunning R."/>
            <person name="Bay R.A."/>
            <person name="Gillette P."/>
            <person name="Baker A.C."/>
            <person name="Traylor-Knowles N."/>
        </authorList>
    </citation>
    <scope>NUCLEOTIDE SEQUENCE [LARGE SCALE GENOMIC DNA]</scope>
    <source>
        <strain evidence="2">RSMAS</strain>
        <tissue evidence="2">Whole animal</tissue>
    </source>
</reference>
<feature type="non-terminal residue" evidence="2">
    <location>
        <position position="1"/>
    </location>
</feature>